<evidence type="ECO:0000256" key="6">
    <source>
        <dbReference type="SAM" id="Coils"/>
    </source>
</evidence>
<dbReference type="NCBIfam" id="TIGR04211">
    <property type="entry name" value="SH3_and_anchor"/>
    <property type="match status" value="1"/>
</dbReference>
<feature type="domain" description="SH3b" evidence="8">
    <location>
        <begin position="36"/>
        <end position="81"/>
    </location>
</feature>
<sequence length="195" mass="22458">MRIFPQILCAALCLSQLVLVSVAQARMIYINDNLRVGVRSEPSNQVVPFSVVVTGMKLEVLEQLPDYLKIRTNKGEVGWIKDIYVSDQPPAMMRIKALKASYQDLEQKLQEQNKSIKILETANLTLNDQIDNLKKDRSRWQLEKARSDYLQQEAVNSRFWWWISLAGLLLVAAAFTSGMIWYRQQTMKRLGGLRV</sequence>
<dbReference type="AlphaFoldDB" id="A0A3B1BLI3"/>
<evidence type="ECO:0000256" key="1">
    <source>
        <dbReference type="ARBA" id="ARBA00004167"/>
    </source>
</evidence>
<evidence type="ECO:0000256" key="4">
    <source>
        <dbReference type="ARBA" id="ARBA00022989"/>
    </source>
</evidence>
<dbReference type="InterPro" id="IPR016476">
    <property type="entry name" value="SH3_dom_pro"/>
</dbReference>
<reference evidence="9" key="1">
    <citation type="submission" date="2018-06" db="EMBL/GenBank/DDBJ databases">
        <authorList>
            <person name="Zhirakovskaya E."/>
        </authorList>
    </citation>
    <scope>NUCLEOTIDE SEQUENCE</scope>
</reference>
<feature type="coiled-coil region" evidence="6">
    <location>
        <begin position="95"/>
        <end position="143"/>
    </location>
</feature>
<evidence type="ECO:0000256" key="3">
    <source>
        <dbReference type="ARBA" id="ARBA00022729"/>
    </source>
</evidence>
<keyword evidence="3" id="KW-0732">Signal</keyword>
<comment type="subcellular location">
    <subcellularLocation>
        <location evidence="1">Membrane</location>
        <topology evidence="1">Single-pass membrane protein</topology>
    </subcellularLocation>
</comment>
<gene>
    <name evidence="9" type="ORF">MNBD_GAMMA24-182</name>
</gene>
<name>A0A3B1BLI3_9ZZZZ</name>
<proteinExistence type="predicted"/>
<keyword evidence="5 7" id="KW-0472">Membrane</keyword>
<organism evidence="9">
    <name type="scientific">hydrothermal vent metagenome</name>
    <dbReference type="NCBI Taxonomy" id="652676"/>
    <lineage>
        <taxon>unclassified sequences</taxon>
        <taxon>metagenomes</taxon>
        <taxon>ecological metagenomes</taxon>
    </lineage>
</organism>
<dbReference type="Pfam" id="PF08239">
    <property type="entry name" value="SH3_3"/>
    <property type="match status" value="1"/>
</dbReference>
<accession>A0A3B1BLI3</accession>
<evidence type="ECO:0000259" key="8">
    <source>
        <dbReference type="Pfam" id="PF08239"/>
    </source>
</evidence>
<evidence type="ECO:0000313" key="9">
    <source>
        <dbReference type="EMBL" id="VAX12644.1"/>
    </source>
</evidence>
<dbReference type="Gene3D" id="2.30.30.40">
    <property type="entry name" value="SH3 Domains"/>
    <property type="match status" value="1"/>
</dbReference>
<evidence type="ECO:0000256" key="5">
    <source>
        <dbReference type="ARBA" id="ARBA00023136"/>
    </source>
</evidence>
<feature type="transmembrane region" description="Helical" evidence="7">
    <location>
        <begin position="159"/>
        <end position="182"/>
    </location>
</feature>
<keyword evidence="6" id="KW-0175">Coiled coil</keyword>
<keyword evidence="2 7" id="KW-0812">Transmembrane</keyword>
<evidence type="ECO:0000256" key="2">
    <source>
        <dbReference type="ARBA" id="ARBA00022692"/>
    </source>
</evidence>
<protein>
    <recommendedName>
        <fullName evidence="8">SH3b domain-containing protein</fullName>
    </recommendedName>
</protein>
<keyword evidence="4 7" id="KW-1133">Transmembrane helix</keyword>
<dbReference type="InterPro" id="IPR003646">
    <property type="entry name" value="SH3-like_bac-type"/>
</dbReference>
<dbReference type="GO" id="GO:0016020">
    <property type="term" value="C:membrane"/>
    <property type="evidence" value="ECO:0007669"/>
    <property type="project" value="UniProtKB-SubCell"/>
</dbReference>
<evidence type="ECO:0000256" key="7">
    <source>
        <dbReference type="SAM" id="Phobius"/>
    </source>
</evidence>
<dbReference type="EMBL" id="UOFZ01000058">
    <property type="protein sequence ID" value="VAX12644.1"/>
    <property type="molecule type" value="Genomic_DNA"/>
</dbReference>